<dbReference type="NCBIfam" id="TIGR00247">
    <property type="entry name" value="endolytic transglycosylase MltG"/>
    <property type="match status" value="1"/>
</dbReference>
<dbReference type="eggNOG" id="COG1559">
    <property type="taxonomic scope" value="Bacteria"/>
</dbReference>
<keyword evidence="6 7" id="KW-0961">Cell wall biogenesis/degradation</keyword>
<reference evidence="8 9" key="1">
    <citation type="journal article" date="2010" name="J. Bacteriol.">
        <title>Complete genome sequence of "Candidatus Puniceispirillum marinum" IMCC1322, a representative of the SAR116 clade in the Alphaproteobacteria.</title>
        <authorList>
            <person name="Oh H.M."/>
            <person name="Kwon K.K."/>
            <person name="Kang I."/>
            <person name="Kang S.G."/>
            <person name="Lee J.H."/>
            <person name="Kim S.J."/>
            <person name="Cho J.C."/>
        </authorList>
    </citation>
    <scope>NUCLEOTIDE SEQUENCE [LARGE SCALE GENOMIC DNA]</scope>
    <source>
        <strain evidence="8 9">IMCC1322</strain>
    </source>
</reference>
<dbReference type="OrthoDB" id="9814591at2"/>
<dbReference type="Pfam" id="PF02618">
    <property type="entry name" value="YceG"/>
    <property type="match status" value="1"/>
</dbReference>
<dbReference type="EC" id="4.2.2.29" evidence="7"/>
<dbReference type="Proteomes" id="UP000007460">
    <property type="component" value="Chromosome"/>
</dbReference>
<proteinExistence type="inferred from homology"/>
<keyword evidence="5 7" id="KW-0456">Lyase</keyword>
<dbReference type="KEGG" id="apb:SAR116_0637"/>
<dbReference type="Gene3D" id="3.30.160.60">
    <property type="entry name" value="Classic Zinc Finger"/>
    <property type="match status" value="1"/>
</dbReference>
<comment type="subcellular location">
    <subcellularLocation>
        <location evidence="7">Cell inner membrane</location>
        <topology evidence="7">Single-pass membrane protein</topology>
    </subcellularLocation>
</comment>
<dbReference type="HOGENOM" id="CLU_025574_0_0_5"/>
<accession>D5BRI3</accession>
<dbReference type="GO" id="GO:0071555">
    <property type="term" value="P:cell wall organization"/>
    <property type="evidence" value="ECO:0007669"/>
    <property type="project" value="UniProtKB-KW"/>
</dbReference>
<comment type="catalytic activity">
    <reaction evidence="7">
        <text>a peptidoglycan chain = a peptidoglycan chain with N-acetyl-1,6-anhydromuramyl-[peptide] at the reducing end + a peptidoglycan chain with N-acetylglucosamine at the non-reducing end.</text>
        <dbReference type="EC" id="4.2.2.29"/>
    </reaction>
</comment>
<comment type="function">
    <text evidence="7">Functions as a peptidoglycan terminase that cleaves nascent peptidoglycan strands endolytically to terminate their elongation.</text>
</comment>
<comment type="similarity">
    <text evidence="7">Belongs to the transglycosylase MltG family.</text>
</comment>
<evidence type="ECO:0000256" key="7">
    <source>
        <dbReference type="HAMAP-Rule" id="MF_02065"/>
    </source>
</evidence>
<dbReference type="RefSeq" id="WP_013045509.1">
    <property type="nucleotide sequence ID" value="NC_014010.1"/>
</dbReference>
<organism evidence="8 9">
    <name type="scientific">Puniceispirillum marinum (strain IMCC1322)</name>
    <dbReference type="NCBI Taxonomy" id="488538"/>
    <lineage>
        <taxon>Bacteria</taxon>
        <taxon>Pseudomonadati</taxon>
        <taxon>Pseudomonadota</taxon>
        <taxon>Alphaproteobacteria</taxon>
        <taxon>Candidatus Puniceispirillales</taxon>
        <taxon>Candidatus Puniceispirillaceae</taxon>
        <taxon>Candidatus Puniceispirillum</taxon>
    </lineage>
</organism>
<evidence type="ECO:0000256" key="2">
    <source>
        <dbReference type="ARBA" id="ARBA00022692"/>
    </source>
</evidence>
<dbReference type="EMBL" id="CP001751">
    <property type="protein sequence ID" value="ADE38880.1"/>
    <property type="molecule type" value="Genomic_DNA"/>
</dbReference>
<feature type="site" description="Important for catalytic activity" evidence="7">
    <location>
        <position position="208"/>
    </location>
</feature>
<dbReference type="GO" id="GO:0009252">
    <property type="term" value="P:peptidoglycan biosynthetic process"/>
    <property type="evidence" value="ECO:0007669"/>
    <property type="project" value="UniProtKB-UniRule"/>
</dbReference>
<evidence type="ECO:0000313" key="8">
    <source>
        <dbReference type="EMBL" id="ADE38880.1"/>
    </source>
</evidence>
<keyword evidence="1 7" id="KW-1003">Cell membrane</keyword>
<evidence type="ECO:0000256" key="5">
    <source>
        <dbReference type="ARBA" id="ARBA00023239"/>
    </source>
</evidence>
<dbReference type="AlphaFoldDB" id="D5BRI3"/>
<dbReference type="GO" id="GO:0008932">
    <property type="term" value="F:lytic endotransglycosylase activity"/>
    <property type="evidence" value="ECO:0007669"/>
    <property type="project" value="UniProtKB-UniRule"/>
</dbReference>
<name>D5BRI3_PUNMI</name>
<dbReference type="CDD" id="cd08010">
    <property type="entry name" value="MltG_like"/>
    <property type="match status" value="1"/>
</dbReference>
<dbReference type="STRING" id="488538.SAR116_0637"/>
<keyword evidence="2 7" id="KW-0812">Transmembrane</keyword>
<dbReference type="PANTHER" id="PTHR30518">
    <property type="entry name" value="ENDOLYTIC MUREIN TRANSGLYCOSYLASE"/>
    <property type="match status" value="1"/>
</dbReference>
<dbReference type="PANTHER" id="PTHR30518:SF2">
    <property type="entry name" value="ENDOLYTIC MUREIN TRANSGLYCOSYLASE"/>
    <property type="match status" value="1"/>
</dbReference>
<keyword evidence="7" id="KW-0997">Cell inner membrane</keyword>
<evidence type="ECO:0000256" key="4">
    <source>
        <dbReference type="ARBA" id="ARBA00023136"/>
    </source>
</evidence>
<dbReference type="HAMAP" id="MF_02065">
    <property type="entry name" value="MltG"/>
    <property type="match status" value="1"/>
</dbReference>
<evidence type="ECO:0000256" key="1">
    <source>
        <dbReference type="ARBA" id="ARBA00022475"/>
    </source>
</evidence>
<evidence type="ECO:0000313" key="9">
    <source>
        <dbReference type="Proteomes" id="UP000007460"/>
    </source>
</evidence>
<feature type="transmembrane region" description="Helical" evidence="7">
    <location>
        <begin position="9"/>
        <end position="30"/>
    </location>
</feature>
<evidence type="ECO:0000256" key="3">
    <source>
        <dbReference type="ARBA" id="ARBA00022989"/>
    </source>
</evidence>
<gene>
    <name evidence="7" type="primary">mltG</name>
    <name evidence="8" type="ordered locus">SAR116_0637</name>
</gene>
<dbReference type="GO" id="GO:0005886">
    <property type="term" value="C:plasma membrane"/>
    <property type="evidence" value="ECO:0007669"/>
    <property type="project" value="UniProtKB-SubCell"/>
</dbReference>
<keyword evidence="9" id="KW-1185">Reference proteome</keyword>
<keyword evidence="4 7" id="KW-0472">Membrane</keyword>
<evidence type="ECO:0000256" key="6">
    <source>
        <dbReference type="ARBA" id="ARBA00023316"/>
    </source>
</evidence>
<dbReference type="InterPro" id="IPR003770">
    <property type="entry name" value="MLTG-like"/>
</dbReference>
<protein>
    <recommendedName>
        <fullName evidence="7">Endolytic murein transglycosylase</fullName>
        <ecNumber evidence="7">4.2.2.29</ecNumber>
    </recommendedName>
    <alternativeName>
        <fullName evidence="7">Peptidoglycan lytic transglycosylase</fullName>
    </alternativeName>
    <alternativeName>
        <fullName evidence="7">Peptidoglycan polymerization terminase</fullName>
    </alternativeName>
</protein>
<sequence>MMPTPIRWLIWSVVVGVIILTITTGGLWAWRAQVLDAPGPHSEDVMFIVEAGNGHATLRYRLKSAGVIHQTYHYDAARIMAGDQFVPKAGEYLLPAASSLNEVMDILHSGRSYQRRITIIEGLRSSEVVAQIMAMDHLSGTIDKIPDEGSLLPETYFFTHNTKRSALIARMQDVMAITIAEAWASRADDLPYKRMQDAVIMASIIEKESSIASERLMVASVLVNRLKKGMRLQSDPTVVYDTNPAIDMSRVITKADLKRKTPWNTYVIKGLPKTPIANPGRESILAALNPADSDYLYFVSDGKGGSRFAKTLDAHNRNVRLFRQFQRAAKK</sequence>
<keyword evidence="3 7" id="KW-1133">Transmembrane helix</keyword>